<evidence type="ECO:0000313" key="10">
    <source>
        <dbReference type="Proteomes" id="UP000297014"/>
    </source>
</evidence>
<dbReference type="PANTHER" id="PTHR42913">
    <property type="entry name" value="APOPTOSIS-INDUCING FACTOR 1"/>
    <property type="match status" value="1"/>
</dbReference>
<feature type="domain" description="HTH tetR-type" evidence="8">
    <location>
        <begin position="8"/>
        <end position="68"/>
    </location>
</feature>
<dbReference type="Pfam" id="PF00440">
    <property type="entry name" value="TetR_N"/>
    <property type="match status" value="1"/>
</dbReference>
<evidence type="ECO:0000256" key="3">
    <source>
        <dbReference type="ARBA" id="ARBA00022630"/>
    </source>
</evidence>
<accession>A0A4S4JVV2</accession>
<dbReference type="PANTHER" id="PTHR42913:SF3">
    <property type="entry name" value="64 KDA MITOCHONDRIAL NADH DEHYDROGENASE (EUROFUNG)"/>
    <property type="match status" value="1"/>
</dbReference>
<keyword evidence="4" id="KW-0274">FAD</keyword>
<evidence type="ECO:0000256" key="4">
    <source>
        <dbReference type="ARBA" id="ARBA00022827"/>
    </source>
</evidence>
<evidence type="ECO:0000256" key="7">
    <source>
        <dbReference type="PROSITE-ProRule" id="PRU00335"/>
    </source>
</evidence>
<dbReference type="EMBL" id="JALP01000247">
    <property type="protein sequence ID" value="THG89315.1"/>
    <property type="molecule type" value="Genomic_DNA"/>
</dbReference>
<evidence type="ECO:0000256" key="5">
    <source>
        <dbReference type="ARBA" id="ARBA00023002"/>
    </source>
</evidence>
<dbReference type="InterPro" id="IPR051169">
    <property type="entry name" value="NADH-Q_oxidoreductase"/>
</dbReference>
<comment type="caution">
    <text evidence="9">The sequence shown here is derived from an EMBL/GenBank/DDBJ whole genome shotgun (WGS) entry which is preliminary data.</text>
</comment>
<evidence type="ECO:0000256" key="2">
    <source>
        <dbReference type="ARBA" id="ARBA00005272"/>
    </source>
</evidence>
<dbReference type="Gene3D" id="1.10.357.10">
    <property type="entry name" value="Tetracycline Repressor, domain 2"/>
    <property type="match status" value="1"/>
</dbReference>
<dbReference type="GO" id="GO:0019646">
    <property type="term" value="P:aerobic electron transport chain"/>
    <property type="evidence" value="ECO:0007669"/>
    <property type="project" value="TreeGrafter"/>
</dbReference>
<dbReference type="OrthoDB" id="9784880at2"/>
<dbReference type="InterPro" id="IPR023753">
    <property type="entry name" value="FAD/NAD-binding_dom"/>
</dbReference>
<dbReference type="InterPro" id="IPR023772">
    <property type="entry name" value="DNA-bd_HTH_TetR-type_CS"/>
</dbReference>
<dbReference type="PRINTS" id="PR00411">
    <property type="entry name" value="PNDRDTASEI"/>
</dbReference>
<dbReference type="InterPro" id="IPR009057">
    <property type="entry name" value="Homeodomain-like_sf"/>
</dbReference>
<keyword evidence="3" id="KW-0285">Flavoprotein</keyword>
<evidence type="ECO:0000256" key="1">
    <source>
        <dbReference type="ARBA" id="ARBA00001974"/>
    </source>
</evidence>
<dbReference type="AlphaFoldDB" id="A0A4S4JVV2"/>
<dbReference type="PRINTS" id="PR00455">
    <property type="entry name" value="HTHTETR"/>
</dbReference>
<dbReference type="GO" id="GO:0003677">
    <property type="term" value="F:DNA binding"/>
    <property type="evidence" value="ECO:0007669"/>
    <property type="project" value="UniProtKB-UniRule"/>
</dbReference>
<keyword evidence="6 7" id="KW-0238">DNA-binding</keyword>
<dbReference type="InterPro" id="IPR036188">
    <property type="entry name" value="FAD/NAD-bd_sf"/>
</dbReference>
<comment type="cofactor">
    <cofactor evidence="1">
        <name>FAD</name>
        <dbReference type="ChEBI" id="CHEBI:57692"/>
    </cofactor>
</comment>
<dbReference type="Pfam" id="PF07992">
    <property type="entry name" value="Pyr_redox_2"/>
    <property type="match status" value="1"/>
</dbReference>
<evidence type="ECO:0000313" key="9">
    <source>
        <dbReference type="EMBL" id="THG89315.1"/>
    </source>
</evidence>
<dbReference type="Gene3D" id="3.50.50.100">
    <property type="match status" value="1"/>
</dbReference>
<proteinExistence type="inferred from homology"/>
<dbReference type="PROSITE" id="PS01081">
    <property type="entry name" value="HTH_TETR_1"/>
    <property type="match status" value="1"/>
</dbReference>
<organism evidence="9 10">
    <name type="scientific">Alkalihalobacillus alcalophilus ATCC 27647 = CGMCC 1.3604</name>
    <dbReference type="NCBI Taxonomy" id="1218173"/>
    <lineage>
        <taxon>Bacteria</taxon>
        <taxon>Bacillati</taxon>
        <taxon>Bacillota</taxon>
        <taxon>Bacilli</taxon>
        <taxon>Bacillales</taxon>
        <taxon>Bacillaceae</taxon>
        <taxon>Alkalihalobacillus</taxon>
    </lineage>
</organism>
<dbReference type="SUPFAM" id="SSF46689">
    <property type="entry name" value="Homeodomain-like"/>
    <property type="match status" value="1"/>
</dbReference>
<reference evidence="9 10" key="1">
    <citation type="submission" date="2014-01" db="EMBL/GenBank/DDBJ databases">
        <title>Draft genome sequencing of Bacillus alcalophilus CGMCC 1.3604.</title>
        <authorList>
            <person name="Yang J."/>
            <person name="Diao L."/>
            <person name="Yang S."/>
        </authorList>
    </citation>
    <scope>NUCLEOTIDE SEQUENCE [LARGE SCALE GENOMIC DNA]</scope>
    <source>
        <strain evidence="9 10">CGMCC 1.3604</strain>
    </source>
</reference>
<evidence type="ECO:0000259" key="8">
    <source>
        <dbReference type="PROSITE" id="PS50977"/>
    </source>
</evidence>
<dbReference type="Proteomes" id="UP000297014">
    <property type="component" value="Unassembled WGS sequence"/>
</dbReference>
<feature type="DNA-binding region" description="H-T-H motif" evidence="7">
    <location>
        <begin position="31"/>
        <end position="50"/>
    </location>
</feature>
<dbReference type="PROSITE" id="PS50977">
    <property type="entry name" value="HTH_TETR_2"/>
    <property type="match status" value="1"/>
</dbReference>
<name>A0A4S4JVV2_ALKAL</name>
<gene>
    <name evidence="9" type="ORF">AJ85_18460</name>
</gene>
<protein>
    <submittedName>
        <fullName evidence="9">NADH dehydrogenase</fullName>
    </submittedName>
</protein>
<sequence>MSDKKKSQSTKKNIEEAALILFQEKGFQATTVQEITKKAHVAKGTFFNYFPTKDSIMRALANERLEQVTSYIEQPSIKALPLHTRIRSYLHFILDGYELHPKLTIHILMHVIEEENLLRRHMLQLLNQALKAKEIDRSTSIETWSHLLVATISYGLKTFQKEPTKSQLLDQVMTLVEISLDTITEKRRHLGMKKLVLLGGGYGSMRAMQRLLPNDLPDDTEIILIDRLPYHCLKTEYYALAAGTASDQHLRVSFPEDPRLTIKYATVTDIRLEDKQVALENDEIVEYDKLIIGLGCEDKYHNVPGADVHTYSIQTMNQTRRTYEAINNIRPQGTVSIVGAGLSGVELASELRESRPDLTVKLFDRGEIILSMFPKKLSVYVQNWFLEHGVDVINKSNITKVDENGLYNHDEFIQSDAVIWTAGVQPVEVVRNLNVEKDKSGRVILTPQHFLPNNEDVFVVGDCASLPHAPSAQLAEGQAEQIVTILKKQWNNEPLPAELPKIKLKGVLGSLGKKHGFGLMGERTLLGRVPRVLKSGVLWMYKYHSGS</sequence>
<comment type="similarity">
    <text evidence="2">Belongs to the NADH dehydrogenase family.</text>
</comment>
<keyword evidence="5" id="KW-0560">Oxidoreductase</keyword>
<dbReference type="InterPro" id="IPR001647">
    <property type="entry name" value="HTH_TetR"/>
</dbReference>
<dbReference type="SUPFAM" id="SSF51905">
    <property type="entry name" value="FAD/NAD(P)-binding domain"/>
    <property type="match status" value="1"/>
</dbReference>
<dbReference type="PRINTS" id="PR00368">
    <property type="entry name" value="FADPNR"/>
</dbReference>
<dbReference type="GO" id="GO:0003955">
    <property type="term" value="F:NAD(P)H dehydrogenase (quinone) activity"/>
    <property type="evidence" value="ECO:0007669"/>
    <property type="project" value="TreeGrafter"/>
</dbReference>
<evidence type="ECO:0000256" key="6">
    <source>
        <dbReference type="ARBA" id="ARBA00023125"/>
    </source>
</evidence>